<feature type="transmembrane region" description="Helical" evidence="1">
    <location>
        <begin position="6"/>
        <end position="26"/>
    </location>
</feature>
<proteinExistence type="predicted"/>
<evidence type="ECO:0000313" key="3">
    <source>
        <dbReference type="Proteomes" id="UP000078200"/>
    </source>
</evidence>
<keyword evidence="1" id="KW-0472">Membrane</keyword>
<dbReference type="EnsemblMetazoa" id="GAUT019864-RA">
    <property type="protein sequence ID" value="GAUT019864-PA"/>
    <property type="gene ID" value="GAUT019864"/>
</dbReference>
<evidence type="ECO:0000313" key="2">
    <source>
        <dbReference type="EnsemblMetazoa" id="GAUT019864-PA"/>
    </source>
</evidence>
<organism evidence="2 3">
    <name type="scientific">Glossina austeni</name>
    <name type="common">Savannah tsetse fly</name>
    <dbReference type="NCBI Taxonomy" id="7395"/>
    <lineage>
        <taxon>Eukaryota</taxon>
        <taxon>Metazoa</taxon>
        <taxon>Ecdysozoa</taxon>
        <taxon>Arthropoda</taxon>
        <taxon>Hexapoda</taxon>
        <taxon>Insecta</taxon>
        <taxon>Pterygota</taxon>
        <taxon>Neoptera</taxon>
        <taxon>Endopterygota</taxon>
        <taxon>Diptera</taxon>
        <taxon>Brachycera</taxon>
        <taxon>Muscomorpha</taxon>
        <taxon>Hippoboscoidea</taxon>
        <taxon>Glossinidae</taxon>
        <taxon>Glossina</taxon>
    </lineage>
</organism>
<dbReference type="Proteomes" id="UP000078200">
    <property type="component" value="Unassembled WGS sequence"/>
</dbReference>
<evidence type="ECO:0000256" key="1">
    <source>
        <dbReference type="SAM" id="Phobius"/>
    </source>
</evidence>
<keyword evidence="3" id="KW-1185">Reference proteome</keyword>
<protein>
    <submittedName>
        <fullName evidence="2">Uncharacterized protein</fullName>
    </submittedName>
</protein>
<reference evidence="2" key="1">
    <citation type="submission" date="2020-05" db="UniProtKB">
        <authorList>
            <consortium name="EnsemblMetazoa"/>
        </authorList>
    </citation>
    <scope>IDENTIFICATION</scope>
    <source>
        <strain evidence="2">TTRI</strain>
    </source>
</reference>
<sequence length="131" mass="13573">MTPPLMTPVIIFSTALGPILMAAVICREGLRCTLLMQPVNLFTHSAKASLPLSGDAKISLLILASSSLSDKDSIASTNSSFSSTEKLVGPWSSHGSIFGAAGSAALNRDTVGTLYFVCKVTTTKGISAILL</sequence>
<accession>A0A1A9UYJ9</accession>
<keyword evidence="1" id="KW-1133">Transmembrane helix</keyword>
<dbReference type="AlphaFoldDB" id="A0A1A9UYJ9"/>
<name>A0A1A9UYJ9_GLOAU</name>
<keyword evidence="1" id="KW-0812">Transmembrane</keyword>
<dbReference type="VEuPathDB" id="VectorBase:GAUT019864"/>